<dbReference type="FunFam" id="3.40.50.300:FF:000309">
    <property type="entry name" value="ABC transporter ATP-binding protein"/>
    <property type="match status" value="1"/>
</dbReference>
<dbReference type="SUPFAM" id="SSF52540">
    <property type="entry name" value="P-loop containing nucleoside triphosphate hydrolases"/>
    <property type="match status" value="2"/>
</dbReference>
<proteinExistence type="inferred from homology"/>
<dbReference type="InterPro" id="IPR003593">
    <property type="entry name" value="AAA+_ATPase"/>
</dbReference>
<reference evidence="8 9" key="1">
    <citation type="journal article" date="2013" name="BMC Microbiol.">
        <title>Identification of the type II cytochrome c maturation pathway in anammox bacteria by comparative genomics.</title>
        <authorList>
            <person name="Ferousi C."/>
            <person name="Speth D.R."/>
            <person name="Reimann J."/>
            <person name="Op den Camp H.J."/>
            <person name="Allen J.W."/>
            <person name="Keltjens J.T."/>
            <person name="Jetten M.S."/>
        </authorList>
    </citation>
    <scope>NUCLEOTIDE SEQUENCE [LARGE SCALE GENOMIC DNA]</scope>
    <source>
        <strain evidence="8">RU1</strain>
    </source>
</reference>
<evidence type="ECO:0000256" key="1">
    <source>
        <dbReference type="ARBA" id="ARBA00022737"/>
    </source>
</evidence>
<dbReference type="EMBL" id="LAQJ01000296">
    <property type="protein sequence ID" value="KKO18068.1"/>
    <property type="molecule type" value="Genomic_DNA"/>
</dbReference>
<accession>A0A0M2UPM3</accession>
<feature type="domain" description="ABC transporter" evidence="7">
    <location>
        <begin position="17"/>
        <end position="274"/>
    </location>
</feature>
<dbReference type="InterPro" id="IPR027417">
    <property type="entry name" value="P-loop_NTPase"/>
</dbReference>
<evidence type="ECO:0000256" key="5">
    <source>
        <dbReference type="ARBA" id="ARBA00061478"/>
    </source>
</evidence>
<organism evidence="8 9">
    <name type="scientific">Candidatus Brocadia fulgida</name>
    <dbReference type="NCBI Taxonomy" id="380242"/>
    <lineage>
        <taxon>Bacteria</taxon>
        <taxon>Pseudomonadati</taxon>
        <taxon>Planctomycetota</taxon>
        <taxon>Candidatus Brocadiia</taxon>
        <taxon>Candidatus Brocadiales</taxon>
        <taxon>Candidatus Brocadiaceae</taxon>
        <taxon>Candidatus Brocadia</taxon>
    </lineage>
</organism>
<keyword evidence="2" id="KW-0547">Nucleotide-binding</keyword>
<dbReference type="InterPro" id="IPR032781">
    <property type="entry name" value="ABC_tran_Xtn"/>
</dbReference>
<dbReference type="Pfam" id="PF12848">
    <property type="entry name" value="ABC_tran_Xtn"/>
    <property type="match status" value="1"/>
</dbReference>
<dbReference type="Gene3D" id="1.10.287.380">
    <property type="entry name" value="Valyl-tRNA synthetase, C-terminal domain"/>
    <property type="match status" value="1"/>
</dbReference>
<dbReference type="PATRIC" id="fig|380242.3.peg.3993"/>
<keyword evidence="1" id="KW-0677">Repeat</keyword>
<dbReference type="CDD" id="cd03221">
    <property type="entry name" value="ABCF_EF-3"/>
    <property type="match status" value="2"/>
</dbReference>
<dbReference type="Proteomes" id="UP000034954">
    <property type="component" value="Unassembled WGS sequence"/>
</dbReference>
<evidence type="ECO:0000313" key="8">
    <source>
        <dbReference type="EMBL" id="KKO18068.1"/>
    </source>
</evidence>
<evidence type="ECO:0000256" key="4">
    <source>
        <dbReference type="ARBA" id="ARBA00049360"/>
    </source>
</evidence>
<comment type="catalytic activity">
    <reaction evidence="4">
        <text>ATP + H2O = ADP + phosphate + H(+)</text>
        <dbReference type="Rhea" id="RHEA:13065"/>
        <dbReference type="ChEBI" id="CHEBI:15377"/>
        <dbReference type="ChEBI" id="CHEBI:15378"/>
        <dbReference type="ChEBI" id="CHEBI:30616"/>
        <dbReference type="ChEBI" id="CHEBI:43474"/>
        <dbReference type="ChEBI" id="CHEBI:456216"/>
    </reaction>
</comment>
<dbReference type="InterPro" id="IPR032524">
    <property type="entry name" value="ABC_tran_C"/>
</dbReference>
<dbReference type="FunFam" id="3.40.50.300:FF:000011">
    <property type="entry name" value="Putative ABC transporter ATP-binding component"/>
    <property type="match status" value="1"/>
</dbReference>
<dbReference type="Pfam" id="PF16326">
    <property type="entry name" value="ABC_tran_CTD"/>
    <property type="match status" value="1"/>
</dbReference>
<sequence length="662" mass="75583">MFLEGIPGSGIWRNKMIRLNDVSLTFGSKTIVDNVSLHIRRNDRIGLIGPNGAGKSTLFRLICKLIEPGGGSLVCAKDANTGYLPQEGFAFRKKTVFEEASSAFEDILHLKHQMETIHTRLEDPSIQGEDHEVLLDNYAHLQHQLEVVNSAKIEAETGKVLKGMGFKESEFTRDIGTFSGGWQMRIALSRLLLQEPNLLLLDEPTNHLDIDSILWLEEYLRGFKGGLILISHDRAFLDRNVTRIWELEKGKIHEYGGNYSFYEMEKEKRMELQRARYVNQQKKIKEVERFIERFRAKNTKASQVQSRILMLEKMEKETLPDNATEQVRFRFPPSKQSGVSVLEVNDVSHKYDGRPIFQDICLSLERGEKVALVGQNGSGKSTLLRIIAGIEQPHTGTIRMGHNVLFDYFAQEHAEKLNTRNTVLQEIESVAPLSMIPHTRHILGAFLFSGDDVFKGVHVLSGGEKSRLSLAKMLLKPTNFLILDEPTNHIDITTKKILKDALLDYAGSLLIVSHDRDFLDGLVSKVYELKNQNIITHLGSMRDFLEKKTLDLLGETAEGRATEGSYRKPEETNSQKQQYLLKKEHHARKRKLTKEVQNIEEKIASREAQKKELDHIFSDPALYNDKEKSVEINKQYKAITQELSALYTRWEEVHAELESVLE</sequence>
<dbReference type="PANTHER" id="PTHR42855:SF2">
    <property type="entry name" value="DRUG RESISTANCE ABC TRANSPORTER,ATP-BINDING PROTEIN"/>
    <property type="match status" value="1"/>
</dbReference>
<evidence type="ECO:0000256" key="6">
    <source>
        <dbReference type="SAM" id="Coils"/>
    </source>
</evidence>
<dbReference type="InterPro" id="IPR017871">
    <property type="entry name" value="ABC_transporter-like_CS"/>
</dbReference>
<evidence type="ECO:0000256" key="3">
    <source>
        <dbReference type="ARBA" id="ARBA00022840"/>
    </source>
</evidence>
<dbReference type="PROSITE" id="PS00211">
    <property type="entry name" value="ABC_TRANSPORTER_1"/>
    <property type="match status" value="2"/>
</dbReference>
<dbReference type="AlphaFoldDB" id="A0A0M2UPM3"/>
<dbReference type="PROSITE" id="PS50893">
    <property type="entry name" value="ABC_TRANSPORTER_2"/>
    <property type="match status" value="2"/>
</dbReference>
<dbReference type="SMART" id="SM00382">
    <property type="entry name" value="AAA"/>
    <property type="match status" value="2"/>
</dbReference>
<dbReference type="PANTHER" id="PTHR42855">
    <property type="entry name" value="ABC TRANSPORTER ATP-BINDING SUBUNIT"/>
    <property type="match status" value="1"/>
</dbReference>
<keyword evidence="6" id="KW-0175">Coiled coil</keyword>
<gene>
    <name evidence="8" type="ORF">BROFUL_03239</name>
</gene>
<keyword evidence="9" id="KW-1185">Reference proteome</keyword>
<dbReference type="InterPro" id="IPR003439">
    <property type="entry name" value="ABC_transporter-like_ATP-bd"/>
</dbReference>
<dbReference type="InterPro" id="IPR037118">
    <property type="entry name" value="Val-tRNA_synth_C_sf"/>
</dbReference>
<evidence type="ECO:0000259" key="7">
    <source>
        <dbReference type="PROSITE" id="PS50893"/>
    </source>
</evidence>
<comment type="similarity">
    <text evidence="5">Belongs to the ABC transporter superfamily. ABCF family. Uup subfamily.</text>
</comment>
<protein>
    <submittedName>
        <fullName evidence="8">ABC transporter ATP-binding component</fullName>
    </submittedName>
</protein>
<evidence type="ECO:0000313" key="9">
    <source>
        <dbReference type="Proteomes" id="UP000034954"/>
    </source>
</evidence>
<feature type="coiled-coil region" evidence="6">
    <location>
        <begin position="582"/>
        <end position="616"/>
    </location>
</feature>
<dbReference type="GO" id="GO:0005524">
    <property type="term" value="F:ATP binding"/>
    <property type="evidence" value="ECO:0007669"/>
    <property type="project" value="UniProtKB-KW"/>
</dbReference>
<feature type="domain" description="ABC transporter" evidence="7">
    <location>
        <begin position="342"/>
        <end position="556"/>
    </location>
</feature>
<dbReference type="GO" id="GO:0003677">
    <property type="term" value="F:DNA binding"/>
    <property type="evidence" value="ECO:0007669"/>
    <property type="project" value="InterPro"/>
</dbReference>
<comment type="caution">
    <text evidence="8">The sequence shown here is derived from an EMBL/GenBank/DDBJ whole genome shotgun (WGS) entry which is preliminary data.</text>
</comment>
<dbReference type="Gene3D" id="3.40.50.300">
    <property type="entry name" value="P-loop containing nucleotide triphosphate hydrolases"/>
    <property type="match status" value="2"/>
</dbReference>
<keyword evidence="3 8" id="KW-0067">ATP-binding</keyword>
<name>A0A0M2UPM3_9BACT</name>
<dbReference type="InterPro" id="IPR051309">
    <property type="entry name" value="ABCF_ATPase"/>
</dbReference>
<dbReference type="GO" id="GO:0016887">
    <property type="term" value="F:ATP hydrolysis activity"/>
    <property type="evidence" value="ECO:0007669"/>
    <property type="project" value="InterPro"/>
</dbReference>
<evidence type="ECO:0000256" key="2">
    <source>
        <dbReference type="ARBA" id="ARBA00022741"/>
    </source>
</evidence>
<dbReference type="Pfam" id="PF00005">
    <property type="entry name" value="ABC_tran"/>
    <property type="match status" value="2"/>
</dbReference>